<comment type="caution">
    <text evidence="2">The sequence shown here is derived from an EMBL/GenBank/DDBJ whole genome shotgun (WGS) entry which is preliminary data.</text>
</comment>
<reference evidence="2 3" key="1">
    <citation type="submission" date="2019-11" db="EMBL/GenBank/DDBJ databases">
        <title>Bacillus lacus genome.</title>
        <authorList>
            <person name="Allen C.J."/>
            <person name="Newman J.D."/>
        </authorList>
    </citation>
    <scope>NUCLEOTIDE SEQUENCE [LARGE SCALE GENOMIC DNA]</scope>
    <source>
        <strain evidence="2 3">KCTC 33946</strain>
    </source>
</reference>
<dbReference type="AlphaFoldDB" id="A0A7X2IZE1"/>
<dbReference type="EMBL" id="WKKI01000009">
    <property type="protein sequence ID" value="MRX71968.1"/>
    <property type="molecule type" value="Genomic_DNA"/>
</dbReference>
<proteinExistence type="predicted"/>
<sequence length="621" mass="73061">MKAIQPLNNRIELDVEESLVSYIYRLSIANHFEFPSVIGDVIGVRWWELGSNNFDERVCKILAVLSRADYQDIYTKSYHSIFKKLNEMERKIWTNGSRIKYCPKCIAEKKMHKSLWGLRPVSVCIKHRNILRHTCPKCKKNVQFGSLIKGVCKHCSFKLEHSETEFINQNSFFYTAQRDFQDFLLGANKKAFGKLSKFQIVSIIDATCRLFDGLESLIKDEGYTKEQKIFTYPPDEFLYTVSFANAYWMLFKNFPKNFHYALEIFERSDSPRKKYRKKQFINFLSTHCEFANVKKAYEDFKETRVIEGQVPRNLETFDLDSALKRKKHYFTKRDILKLYDISKGEIDKLCESDILKPKKVFAKTHTNYFFEKKETEIVIRRFLEKKSDLMTKTEAGEILDVSWKGLTFLIKSGHLKQKAGPVEKQFVYISKKSVESFVSRMNQTVFSSKENQQSGLISFQACFDKYVTSGLQIGKLLDWIISKQINCYSFTEDLAINQLLIDEEEIRNQLKKRAIEEKGYTQKDVSKILGYTERTLHKVIGANLITPKVVVNKQGRKIYYFKKHQVDKFKKVYITPGEAAKKYDVNYSFLNKLWHKKALKNYLAEYVGKLFLREKNLKRFC</sequence>
<dbReference type="Pfam" id="PF06527">
    <property type="entry name" value="TniQ"/>
    <property type="match status" value="1"/>
</dbReference>
<evidence type="ECO:0000259" key="1">
    <source>
        <dbReference type="Pfam" id="PF06527"/>
    </source>
</evidence>
<organism evidence="2 3">
    <name type="scientific">Metabacillus lacus</name>
    <dbReference type="NCBI Taxonomy" id="1983721"/>
    <lineage>
        <taxon>Bacteria</taxon>
        <taxon>Bacillati</taxon>
        <taxon>Bacillota</taxon>
        <taxon>Bacilli</taxon>
        <taxon>Bacillales</taxon>
        <taxon>Bacillaceae</taxon>
        <taxon>Metabacillus</taxon>
    </lineage>
</organism>
<evidence type="ECO:0000313" key="2">
    <source>
        <dbReference type="EMBL" id="MRX71968.1"/>
    </source>
</evidence>
<keyword evidence="3" id="KW-1185">Reference proteome</keyword>
<dbReference type="RefSeq" id="WP_154307110.1">
    <property type="nucleotide sequence ID" value="NZ_WKKI01000009.1"/>
</dbReference>
<gene>
    <name evidence="2" type="ORF">GJU40_07250</name>
</gene>
<dbReference type="InterPro" id="IPR009492">
    <property type="entry name" value="TniQ"/>
</dbReference>
<protein>
    <recommendedName>
        <fullName evidence="1">TniQ domain-containing protein</fullName>
    </recommendedName>
</protein>
<dbReference type="OrthoDB" id="2926353at2"/>
<name>A0A7X2IZE1_9BACI</name>
<dbReference type="Proteomes" id="UP000448867">
    <property type="component" value="Unassembled WGS sequence"/>
</dbReference>
<accession>A0A7X2IZE1</accession>
<feature type="domain" description="TniQ" evidence="1">
    <location>
        <begin position="11"/>
        <end position="128"/>
    </location>
</feature>
<evidence type="ECO:0000313" key="3">
    <source>
        <dbReference type="Proteomes" id="UP000448867"/>
    </source>
</evidence>